<name>A0A484HHS4_9BACT</name>
<feature type="compositionally biased region" description="Low complexity" evidence="1">
    <location>
        <begin position="281"/>
        <end position="297"/>
    </location>
</feature>
<reference evidence="2" key="1">
    <citation type="submission" date="2019-01" db="EMBL/GenBank/DDBJ databases">
        <authorList>
            <consortium name="Genoscope - CEA"/>
            <person name="William W."/>
        </authorList>
    </citation>
    <scope>NUCLEOTIDE SEQUENCE</scope>
    <source>
        <strain evidence="2">CR-1</strain>
    </source>
</reference>
<protein>
    <recommendedName>
        <fullName evidence="3">Outer membrane lipoprotein-sorting protein</fullName>
    </recommendedName>
</protein>
<accession>A0A484HHS4</accession>
<dbReference type="EMBL" id="CAACVI010000001">
    <property type="protein sequence ID" value="VEN72743.1"/>
    <property type="molecule type" value="Genomic_DNA"/>
</dbReference>
<dbReference type="AlphaFoldDB" id="A0A484HHS4"/>
<organism evidence="2">
    <name type="scientific">uncultured Desulfobacteraceae bacterium</name>
    <dbReference type="NCBI Taxonomy" id="218296"/>
    <lineage>
        <taxon>Bacteria</taxon>
        <taxon>Pseudomonadati</taxon>
        <taxon>Thermodesulfobacteriota</taxon>
        <taxon>Desulfobacteria</taxon>
        <taxon>Desulfobacterales</taxon>
        <taxon>Desulfobacteraceae</taxon>
        <taxon>environmental samples</taxon>
    </lineage>
</organism>
<evidence type="ECO:0008006" key="3">
    <source>
        <dbReference type="Google" id="ProtNLM"/>
    </source>
</evidence>
<evidence type="ECO:0000256" key="1">
    <source>
        <dbReference type="SAM" id="MobiDB-lite"/>
    </source>
</evidence>
<dbReference type="PROSITE" id="PS51257">
    <property type="entry name" value="PROKAR_LIPOPROTEIN"/>
    <property type="match status" value="1"/>
</dbReference>
<sequence length="297" mass="32600">MNELKRKSKTCFKNGARVCGAAIALLFAAMALFGCAGDRPGPPARSFPAPALQGEIQTLIRAAREKNAGLRSFKGLGKIRFSQDGHIQSARAAWIGAVPGKFHLAILGPSGTPEANIAGDGVFLYLALRRDNKLYKRKMGDGFVKSRLPVPADFRDMVLLLAGRIPVLDHGRAALSETPGDPGRRLTLWGKKDGRVERIYFDGEKNQVRKVEMYEKTGALQYRAEWGKMRRAAGFEVPFELRVSDGLGGYFFMAAERYWPNVATRPENFVLKRAPAPQSPPQKKQPAPKQPPAAGAR</sequence>
<feature type="region of interest" description="Disordered" evidence="1">
    <location>
        <begin position="270"/>
        <end position="297"/>
    </location>
</feature>
<evidence type="ECO:0000313" key="2">
    <source>
        <dbReference type="EMBL" id="VEN72743.1"/>
    </source>
</evidence>
<proteinExistence type="predicted"/>
<gene>
    <name evidence="2" type="ORF">EPICR_10242</name>
</gene>